<dbReference type="AlphaFoldDB" id="A0A9Q1Q6J2"/>
<keyword evidence="1" id="KW-0175">Coiled coil</keyword>
<comment type="caution">
    <text evidence="2">The sequence shown here is derived from an EMBL/GenBank/DDBJ whole genome shotgun (WGS) entry which is preliminary data.</text>
</comment>
<dbReference type="EMBL" id="JAKOGI010000732">
    <property type="protein sequence ID" value="KAJ8431007.1"/>
    <property type="molecule type" value="Genomic_DNA"/>
</dbReference>
<evidence type="ECO:0000256" key="1">
    <source>
        <dbReference type="SAM" id="Coils"/>
    </source>
</evidence>
<evidence type="ECO:0000313" key="2">
    <source>
        <dbReference type="EMBL" id="KAJ8431007.1"/>
    </source>
</evidence>
<feature type="coiled-coil region" evidence="1">
    <location>
        <begin position="272"/>
        <end position="306"/>
    </location>
</feature>
<reference evidence="2" key="1">
    <citation type="submission" date="2022-04" db="EMBL/GenBank/DDBJ databases">
        <title>Carnegiea gigantea Genome sequencing and assembly v2.</title>
        <authorList>
            <person name="Copetti D."/>
            <person name="Sanderson M.J."/>
            <person name="Burquez A."/>
            <person name="Wojciechowski M.F."/>
        </authorList>
    </citation>
    <scope>NUCLEOTIDE SEQUENCE</scope>
    <source>
        <strain evidence="2">SGP5-SGP5p</strain>
        <tissue evidence="2">Aerial part</tissue>
    </source>
</reference>
<keyword evidence="3" id="KW-1185">Reference proteome</keyword>
<name>A0A9Q1Q6J2_9CARY</name>
<protein>
    <submittedName>
        <fullName evidence="2">Uncharacterized protein</fullName>
    </submittedName>
</protein>
<accession>A0A9Q1Q6J2</accession>
<evidence type="ECO:0000313" key="3">
    <source>
        <dbReference type="Proteomes" id="UP001153076"/>
    </source>
</evidence>
<proteinExistence type="predicted"/>
<gene>
    <name evidence="2" type="ORF">Cgig2_017185</name>
</gene>
<dbReference type="Proteomes" id="UP001153076">
    <property type="component" value="Unassembled WGS sequence"/>
</dbReference>
<organism evidence="2 3">
    <name type="scientific">Carnegiea gigantea</name>
    <dbReference type="NCBI Taxonomy" id="171969"/>
    <lineage>
        <taxon>Eukaryota</taxon>
        <taxon>Viridiplantae</taxon>
        <taxon>Streptophyta</taxon>
        <taxon>Embryophyta</taxon>
        <taxon>Tracheophyta</taxon>
        <taxon>Spermatophyta</taxon>
        <taxon>Magnoliopsida</taxon>
        <taxon>eudicotyledons</taxon>
        <taxon>Gunneridae</taxon>
        <taxon>Pentapetalae</taxon>
        <taxon>Caryophyllales</taxon>
        <taxon>Cactineae</taxon>
        <taxon>Cactaceae</taxon>
        <taxon>Cactoideae</taxon>
        <taxon>Echinocereeae</taxon>
        <taxon>Carnegiea</taxon>
    </lineage>
</organism>
<sequence length="312" mass="35517">MEKKGKNYGNRCMKGEHVLTHYTIGSQVLLLGQYTLLKRDTTSVYHEWWSKIFSSLTCNLHTDSFAPPTEDDSFVSRFQNTILTPAIPLFAIPIQSICPSTKVTHKVKEHFKSSPATIYRQKHKSITNDTIDGQDKLSIGVYDLSTKRVIELPLKGVTNIMDILYANPYPTECTRESEDVKFKKAHVPLPLGSQCFPLIGRIPSMGKDFFDSQSIHDKVSYHPFDRLPSPKADFEAFMPSLFKKVQGKLDEASQWLNSKGACYKAIVAELEHMELLKDLQLLDDQKKDLNSQKAGIEHLLQETEHEIIDVHH</sequence>